<dbReference type="PRINTS" id="PR00834">
    <property type="entry name" value="PROTEASES2C"/>
</dbReference>
<feature type="transmembrane region" description="Helical" evidence="5">
    <location>
        <begin position="29"/>
        <end position="47"/>
    </location>
</feature>
<dbReference type="InterPro" id="IPR001940">
    <property type="entry name" value="Peptidase_S1C"/>
</dbReference>
<evidence type="ECO:0000313" key="7">
    <source>
        <dbReference type="Proteomes" id="UP000037397"/>
    </source>
</evidence>
<comment type="caution">
    <text evidence="6">The sequence shown here is derived from an EMBL/GenBank/DDBJ whole genome shotgun (WGS) entry which is preliminary data.</text>
</comment>
<evidence type="ECO:0000256" key="2">
    <source>
        <dbReference type="ARBA" id="ARBA00022692"/>
    </source>
</evidence>
<dbReference type="Pfam" id="PF13365">
    <property type="entry name" value="Trypsin_2"/>
    <property type="match status" value="1"/>
</dbReference>
<name>A0A0L6CGL5_9MICO</name>
<dbReference type="AlphaFoldDB" id="A0A0L6CGL5"/>
<comment type="subcellular location">
    <subcellularLocation>
        <location evidence="1">Membrane</location>
        <topology evidence="1">Multi-pass membrane protein</topology>
    </subcellularLocation>
</comment>
<dbReference type="GO" id="GO:0009403">
    <property type="term" value="P:toxin biosynthetic process"/>
    <property type="evidence" value="ECO:0007669"/>
    <property type="project" value="InterPro"/>
</dbReference>
<feature type="transmembrane region" description="Helical" evidence="5">
    <location>
        <begin position="102"/>
        <end position="119"/>
    </location>
</feature>
<dbReference type="PANTHER" id="PTHR22939:SF129">
    <property type="entry name" value="SERINE PROTEASE HTRA2, MITOCHONDRIAL"/>
    <property type="match status" value="1"/>
</dbReference>
<dbReference type="PANTHER" id="PTHR22939">
    <property type="entry name" value="SERINE PROTEASE FAMILY S1C HTRA-RELATED"/>
    <property type="match status" value="1"/>
</dbReference>
<evidence type="ECO:0000313" key="6">
    <source>
        <dbReference type="EMBL" id="KNX36936.1"/>
    </source>
</evidence>
<keyword evidence="3 5" id="KW-1133">Transmembrane helix</keyword>
<protein>
    <recommendedName>
        <fullName evidence="8">Serine protease</fullName>
    </recommendedName>
</protein>
<dbReference type="STRING" id="1631356.VV01_06870"/>
<sequence>MIDVILVLAISLAALGGWRRGFVTSALSAAGWLAGLVLGLWAVPRLLDLADLRPQSEVTSALVVLLGALVLATVLAGLLSMVGVRVATALHWRPVRLIDSGLGALAMAFAAMLAGWAVLSSARPLMSDDVVQHIDGSHGWRALDRTVPDSARSAVDDLNTRLESSPFPQVFEHNVPSHPAAIPDAASVATPAVDRARESVLKIRSSSQDCRGVAFGSGWVVSDNRVVTNAHVVAGGERITVQPGGDGRRLRATVVAFDPQLDLAILRVPDLDERPLPRAADLAEGAPAVAAGFPNGGDYHLSPAAVSDESVTGGRDIYDDRLVNRDIFTLSTTVIPGNSGGPLITPDGRVAGTIFAKAQANDTIGFALTDDATDSVLDRAAALRDPVSTGSCLAHRAE</sequence>
<evidence type="ECO:0000256" key="3">
    <source>
        <dbReference type="ARBA" id="ARBA00022989"/>
    </source>
</evidence>
<dbReference type="SUPFAM" id="SSF50494">
    <property type="entry name" value="Trypsin-like serine proteases"/>
    <property type="match status" value="1"/>
</dbReference>
<evidence type="ECO:0000256" key="4">
    <source>
        <dbReference type="ARBA" id="ARBA00023136"/>
    </source>
</evidence>
<evidence type="ECO:0000256" key="5">
    <source>
        <dbReference type="SAM" id="Phobius"/>
    </source>
</evidence>
<proteinExistence type="predicted"/>
<dbReference type="Proteomes" id="UP000037397">
    <property type="component" value="Unassembled WGS sequence"/>
</dbReference>
<reference evidence="7" key="1">
    <citation type="submission" date="2015-03" db="EMBL/GenBank/DDBJ databases">
        <title>Luteipulveratus halotolerans sp. nov., a novel actinobacterium (Dermacoccaceae) from Sarawak, Malaysia.</title>
        <authorList>
            <person name="Juboi H."/>
            <person name="Basik A."/>
            <person name="Shamsul S.S."/>
            <person name="Arnold P."/>
            <person name="Schmitt E.K."/>
            <person name="Sanglier J.-J."/>
            <person name="Yeo T."/>
        </authorList>
    </citation>
    <scope>NUCLEOTIDE SEQUENCE [LARGE SCALE GENOMIC DNA]</scope>
    <source>
        <strain evidence="7">C296001</strain>
    </source>
</reference>
<gene>
    <name evidence="6" type="ORF">VV01_06870</name>
</gene>
<keyword evidence="7" id="KW-1185">Reference proteome</keyword>
<dbReference type="InterPro" id="IPR047680">
    <property type="entry name" value="MarP-like"/>
</dbReference>
<dbReference type="GO" id="GO:0016020">
    <property type="term" value="C:membrane"/>
    <property type="evidence" value="ECO:0007669"/>
    <property type="project" value="UniProtKB-SubCell"/>
</dbReference>
<accession>A0A0L6CGL5</accession>
<dbReference type="InterPro" id="IPR043504">
    <property type="entry name" value="Peptidase_S1_PA_chymotrypsin"/>
</dbReference>
<dbReference type="EMBL" id="LAIR01000002">
    <property type="protein sequence ID" value="KNX36936.1"/>
    <property type="molecule type" value="Genomic_DNA"/>
</dbReference>
<organism evidence="6 7">
    <name type="scientific">Luteipulveratus halotolerans</name>
    <dbReference type="NCBI Taxonomy" id="1631356"/>
    <lineage>
        <taxon>Bacteria</taxon>
        <taxon>Bacillati</taxon>
        <taxon>Actinomycetota</taxon>
        <taxon>Actinomycetes</taxon>
        <taxon>Micrococcales</taxon>
        <taxon>Dermacoccaceae</taxon>
        <taxon>Luteipulveratus</taxon>
    </lineage>
</organism>
<dbReference type="GO" id="GO:0004252">
    <property type="term" value="F:serine-type endopeptidase activity"/>
    <property type="evidence" value="ECO:0007669"/>
    <property type="project" value="InterPro"/>
</dbReference>
<evidence type="ECO:0008006" key="8">
    <source>
        <dbReference type="Google" id="ProtNLM"/>
    </source>
</evidence>
<dbReference type="NCBIfam" id="NF033740">
    <property type="entry name" value="MarP_fam_protase"/>
    <property type="match status" value="1"/>
</dbReference>
<dbReference type="Pfam" id="PF02674">
    <property type="entry name" value="Colicin_V"/>
    <property type="match status" value="1"/>
</dbReference>
<dbReference type="InterPro" id="IPR003825">
    <property type="entry name" value="Colicin-V_CvpA"/>
</dbReference>
<evidence type="ECO:0000256" key="1">
    <source>
        <dbReference type="ARBA" id="ARBA00004141"/>
    </source>
</evidence>
<keyword evidence="4 5" id="KW-0472">Membrane</keyword>
<dbReference type="GO" id="GO:0006508">
    <property type="term" value="P:proteolysis"/>
    <property type="evidence" value="ECO:0007669"/>
    <property type="project" value="InterPro"/>
</dbReference>
<dbReference type="RefSeq" id="WP_050669241.1">
    <property type="nucleotide sequence ID" value="NZ_LAIR01000002.1"/>
</dbReference>
<feature type="transmembrane region" description="Helical" evidence="5">
    <location>
        <begin position="59"/>
        <end position="82"/>
    </location>
</feature>
<keyword evidence="2 5" id="KW-0812">Transmembrane</keyword>
<dbReference type="InterPro" id="IPR009003">
    <property type="entry name" value="Peptidase_S1_PA"/>
</dbReference>
<dbReference type="Gene3D" id="2.40.10.10">
    <property type="entry name" value="Trypsin-like serine proteases"/>
    <property type="match status" value="2"/>
</dbReference>